<evidence type="ECO:0000259" key="2">
    <source>
        <dbReference type="Pfam" id="PF14104"/>
    </source>
</evidence>
<feature type="domain" description="DUF4277" evidence="2">
    <location>
        <begin position="49"/>
        <end position="149"/>
    </location>
</feature>
<dbReference type="AlphaFoldDB" id="A0A2V2N324"/>
<evidence type="ECO:0000313" key="4">
    <source>
        <dbReference type="Proteomes" id="UP000245934"/>
    </source>
</evidence>
<organism evidence="3 4">
    <name type="scientific">Methanospirillum stamsii</name>
    <dbReference type="NCBI Taxonomy" id="1277351"/>
    <lineage>
        <taxon>Archaea</taxon>
        <taxon>Methanobacteriati</taxon>
        <taxon>Methanobacteriota</taxon>
        <taxon>Stenosarchaea group</taxon>
        <taxon>Methanomicrobia</taxon>
        <taxon>Methanomicrobiales</taxon>
        <taxon>Methanospirillaceae</taxon>
        <taxon>Methanospirillum</taxon>
    </lineage>
</organism>
<gene>
    <name evidence="3" type="ORF">DLD82_17355</name>
</gene>
<proteinExistence type="predicted"/>
<dbReference type="InterPro" id="IPR025457">
    <property type="entry name" value="DUF4277"/>
</dbReference>
<protein>
    <submittedName>
        <fullName evidence="3">IS1634 family transposase</fullName>
    </submittedName>
</protein>
<dbReference type="NCBIfam" id="NF033559">
    <property type="entry name" value="transpos_IS1634"/>
    <property type="match status" value="1"/>
</dbReference>
<dbReference type="Proteomes" id="UP000245934">
    <property type="component" value="Unassembled WGS sequence"/>
</dbReference>
<reference evidence="3 4" key="1">
    <citation type="submission" date="2018-05" db="EMBL/GenBank/DDBJ databases">
        <title>Draft genome of Methanospirillum stamsii Pt1.</title>
        <authorList>
            <person name="Dueholm M.S."/>
            <person name="Nielsen P.H."/>
            <person name="Bakmann L.F."/>
            <person name="Otzen D.E."/>
        </authorList>
    </citation>
    <scope>NUCLEOTIDE SEQUENCE [LARGE SCALE GENOMIC DNA]</scope>
    <source>
        <strain evidence="3 4">Pt1</strain>
    </source>
</reference>
<dbReference type="EMBL" id="QGMZ01000059">
    <property type="protein sequence ID" value="PWR69613.1"/>
    <property type="molecule type" value="Genomic_DNA"/>
</dbReference>
<sequence>MSHRHTSASKRTAKPTHVTRTKQSFDDQLRRISDEKEDNSLIIPFSLLVIASYLNRLHFKEIINERLRWDPAQWKYSPGVLAQIMVLSVFVPSRKKVALSRIHEAFAGIDLTYLVGEEIDPESLNDDLFGQLLDRMYEYGCSTLYRSISLTVRTTFDLPHNYFLHSDTTSHVLTGEYECSQTQEISTVIKPTYGVSKEKRADLKQIMSGSVTDGDGLVLFCHILDGNTADCEYNNLMISALQSVYGDEFGEYTYIADCKVLTEKNLKLIYKGVKSGDPVKIISCLPDNFGGKLSEKMRKIAYLENNWESLGICCQYPSGKNSEPEYWSRTYQKDVCGHPMWVHVYRKKEAEKHLERYLNDERRKFETDLDVLTSKEFMCEPDARTELENFIKKHKKSIFSAELSLISTTKEKRPVGRPSKIPKPSVIETTWSFCAGEIRGDEAKIERKRRKIDSFCLLTSISPEEMNSREVLLNYKRQNVVESMFSLLKEPLLASTIFLEKPERIEALMTILYFSVLMHGILQLITRNRIEKLPKVPKIGPENRPLIRPKSGTVLNILENFEIITVDGVLKKIRSKQKKRSEQLDLMMYLVDFDPAVI</sequence>
<dbReference type="RefSeq" id="WP_109942398.1">
    <property type="nucleotide sequence ID" value="NZ_CP176366.1"/>
</dbReference>
<dbReference type="PANTHER" id="PTHR34614">
    <property type="match status" value="1"/>
</dbReference>
<comment type="caution">
    <text evidence="3">The sequence shown here is derived from an EMBL/GenBank/DDBJ whole genome shotgun (WGS) entry which is preliminary data.</text>
</comment>
<accession>A0A2V2N324</accession>
<feature type="compositionally biased region" description="Basic residues" evidence="1">
    <location>
        <begin position="1"/>
        <end position="20"/>
    </location>
</feature>
<dbReference type="OrthoDB" id="135176at2157"/>
<evidence type="ECO:0000313" key="3">
    <source>
        <dbReference type="EMBL" id="PWR69613.1"/>
    </source>
</evidence>
<dbReference type="PANTHER" id="PTHR34614:SF2">
    <property type="entry name" value="TRANSPOSASE IS4-LIKE DOMAIN-CONTAINING PROTEIN"/>
    <property type="match status" value="1"/>
</dbReference>
<keyword evidence="4" id="KW-1185">Reference proteome</keyword>
<dbReference type="InterPro" id="IPR047654">
    <property type="entry name" value="IS1634_transpos"/>
</dbReference>
<feature type="region of interest" description="Disordered" evidence="1">
    <location>
        <begin position="1"/>
        <end position="25"/>
    </location>
</feature>
<evidence type="ECO:0000256" key="1">
    <source>
        <dbReference type="SAM" id="MobiDB-lite"/>
    </source>
</evidence>
<dbReference type="Pfam" id="PF14104">
    <property type="entry name" value="DUF4277"/>
    <property type="match status" value="1"/>
</dbReference>
<dbReference type="GeneID" id="97611043"/>
<name>A0A2V2N324_9EURY</name>